<dbReference type="RefSeq" id="WP_307565907.1">
    <property type="nucleotide sequence ID" value="NZ_JAUSQU010000001.1"/>
</dbReference>
<keyword evidence="1" id="KW-0812">Transmembrane</keyword>
<organism evidence="2 3">
    <name type="scientific">Streptosporangium lutulentum</name>
    <dbReference type="NCBI Taxonomy" id="1461250"/>
    <lineage>
        <taxon>Bacteria</taxon>
        <taxon>Bacillati</taxon>
        <taxon>Actinomycetota</taxon>
        <taxon>Actinomycetes</taxon>
        <taxon>Streptosporangiales</taxon>
        <taxon>Streptosporangiaceae</taxon>
        <taxon>Streptosporangium</taxon>
    </lineage>
</organism>
<evidence type="ECO:0000256" key="1">
    <source>
        <dbReference type="SAM" id="Phobius"/>
    </source>
</evidence>
<feature type="transmembrane region" description="Helical" evidence="1">
    <location>
        <begin position="42"/>
        <end position="62"/>
    </location>
</feature>
<sequence>MNDDLEDVLRRTLGHASQRAPHAPSSLSVQVRAHSLRRRTRVQTLVAAVAVAVVASGAVVAVRGAGGDPAPLVVNPTQAPSSVTATPSPSREQAFVPPEPIEKVWPQAVWKIPSKLPGIRKYHPRIFIDDRTLLLETWESFEKADAIYAYDLDGGRVRKIADIRTPKGVFADGYTAGAGRIIWKTIKVVDGGRVTEFWSVPISGGRPTAVDTAAPVKGGGDRLTVVGDKLAFSVLEGGVFTVPLGGGTVEPVAGAGRHHILRWPWVGTPGEYTPNHETSFEDLLNVETGETSKAVVRPGEQDVRCGVTTCIGNRSEGPSFHRLRDGSQERDLPGSAFMGLGADRFQTVDMPRPRDGQYLIDLVTGKSGDLGLPPPDAKGQSVSVQLGMGDDRLVSYPVKGEYVIIDLTRIR</sequence>
<keyword evidence="3" id="KW-1185">Reference proteome</keyword>
<gene>
    <name evidence="2" type="ORF">J2853_007750</name>
</gene>
<evidence type="ECO:0000313" key="2">
    <source>
        <dbReference type="EMBL" id="MDP9848539.1"/>
    </source>
</evidence>
<comment type="caution">
    <text evidence="2">The sequence shown here is derived from an EMBL/GenBank/DDBJ whole genome shotgun (WGS) entry which is preliminary data.</text>
</comment>
<protein>
    <recommendedName>
        <fullName evidence="4">WD40-like Beta Propeller Repeat</fullName>
    </recommendedName>
</protein>
<keyword evidence="1" id="KW-1133">Transmembrane helix</keyword>
<evidence type="ECO:0000313" key="3">
    <source>
        <dbReference type="Proteomes" id="UP001225356"/>
    </source>
</evidence>
<reference evidence="2 3" key="1">
    <citation type="submission" date="2023-07" db="EMBL/GenBank/DDBJ databases">
        <title>Sequencing the genomes of 1000 actinobacteria strains.</title>
        <authorList>
            <person name="Klenk H.-P."/>
        </authorList>
    </citation>
    <scope>NUCLEOTIDE SEQUENCE [LARGE SCALE GENOMIC DNA]</scope>
    <source>
        <strain evidence="2 3">DSM 46740</strain>
    </source>
</reference>
<accession>A0ABT9QR91</accession>
<evidence type="ECO:0008006" key="4">
    <source>
        <dbReference type="Google" id="ProtNLM"/>
    </source>
</evidence>
<dbReference type="EMBL" id="JAUSQU010000001">
    <property type="protein sequence ID" value="MDP9848539.1"/>
    <property type="molecule type" value="Genomic_DNA"/>
</dbReference>
<name>A0ABT9QR91_9ACTN</name>
<keyword evidence="1" id="KW-0472">Membrane</keyword>
<dbReference type="Proteomes" id="UP001225356">
    <property type="component" value="Unassembled WGS sequence"/>
</dbReference>
<proteinExistence type="predicted"/>